<reference evidence="1" key="1">
    <citation type="submission" date="2021-06" db="EMBL/GenBank/DDBJ databases">
        <authorList>
            <person name="Kallberg Y."/>
            <person name="Tangrot J."/>
            <person name="Rosling A."/>
        </authorList>
    </citation>
    <scope>NUCLEOTIDE SEQUENCE</scope>
    <source>
        <strain evidence="1">MA461A</strain>
    </source>
</reference>
<comment type="caution">
    <text evidence="1">The sequence shown here is derived from an EMBL/GenBank/DDBJ whole genome shotgun (WGS) entry which is preliminary data.</text>
</comment>
<feature type="non-terminal residue" evidence="1">
    <location>
        <position position="1"/>
    </location>
</feature>
<proteinExistence type="predicted"/>
<dbReference type="EMBL" id="CAJVQC010009697">
    <property type="protein sequence ID" value="CAG8607989.1"/>
    <property type="molecule type" value="Genomic_DNA"/>
</dbReference>
<name>A0ACA9MSW7_9GLOM</name>
<protein>
    <submittedName>
        <fullName evidence="1">11792_t:CDS:1</fullName>
    </submittedName>
</protein>
<sequence length="183" mass="20822">YDRTEYPLKIQTLEDYPSMYDLPISPPFGIFTAPVQVPSTPEGDNAAFRHHANVADATKCQPIISVARNSKTSDDKSIKDRKSRNEELEKLVEKFSPPPNKKQPRNVTKNINEDPQEESSSRAKRLKSAINQVNEIKENESAEVQHNTEVQHNAEVQHNTEVQHNAEVQHNTEVQHNAEVQHI</sequence>
<accession>A0ACA9MSW7</accession>
<evidence type="ECO:0000313" key="1">
    <source>
        <dbReference type="EMBL" id="CAG8607989.1"/>
    </source>
</evidence>
<organism evidence="1 2">
    <name type="scientific">Racocetra persica</name>
    <dbReference type="NCBI Taxonomy" id="160502"/>
    <lineage>
        <taxon>Eukaryota</taxon>
        <taxon>Fungi</taxon>
        <taxon>Fungi incertae sedis</taxon>
        <taxon>Mucoromycota</taxon>
        <taxon>Glomeromycotina</taxon>
        <taxon>Glomeromycetes</taxon>
        <taxon>Diversisporales</taxon>
        <taxon>Gigasporaceae</taxon>
        <taxon>Racocetra</taxon>
    </lineage>
</organism>
<gene>
    <name evidence="1" type="ORF">RPERSI_LOCUS6188</name>
</gene>
<evidence type="ECO:0000313" key="2">
    <source>
        <dbReference type="Proteomes" id="UP000789920"/>
    </source>
</evidence>
<keyword evidence="2" id="KW-1185">Reference proteome</keyword>
<dbReference type="Proteomes" id="UP000789920">
    <property type="component" value="Unassembled WGS sequence"/>
</dbReference>